<evidence type="ECO:0008006" key="8">
    <source>
        <dbReference type="Google" id="ProtNLM"/>
    </source>
</evidence>
<dbReference type="Pfam" id="PF07715">
    <property type="entry name" value="Plug"/>
    <property type="match status" value="1"/>
</dbReference>
<dbReference type="SUPFAM" id="SSF56935">
    <property type="entry name" value="Porins"/>
    <property type="match status" value="1"/>
</dbReference>
<comment type="subcellular location">
    <subcellularLocation>
        <location evidence="1">Cell outer membrane</location>
    </subcellularLocation>
</comment>
<evidence type="ECO:0000313" key="6">
    <source>
        <dbReference type="EMBL" id="ATC65424.1"/>
    </source>
</evidence>
<evidence type="ECO:0000256" key="2">
    <source>
        <dbReference type="ARBA" id="ARBA00023136"/>
    </source>
</evidence>
<dbReference type="PANTHER" id="PTHR40980:SF4">
    <property type="entry name" value="TONB-DEPENDENT RECEPTOR-LIKE BETA-BARREL DOMAIN-CONTAINING PROTEIN"/>
    <property type="match status" value="1"/>
</dbReference>
<dbReference type="PANTHER" id="PTHR40980">
    <property type="entry name" value="PLUG DOMAIN-CONTAINING PROTEIN"/>
    <property type="match status" value="1"/>
</dbReference>
<dbReference type="AlphaFoldDB" id="A0A290QA80"/>
<dbReference type="InterPro" id="IPR041700">
    <property type="entry name" value="OMP_b-brl_3"/>
</dbReference>
<dbReference type="InterPro" id="IPR012910">
    <property type="entry name" value="Plug_dom"/>
</dbReference>
<organism evidence="6 7">
    <name type="scientific">Nibricoccus aquaticus</name>
    <dbReference type="NCBI Taxonomy" id="2576891"/>
    <lineage>
        <taxon>Bacteria</taxon>
        <taxon>Pseudomonadati</taxon>
        <taxon>Verrucomicrobiota</taxon>
        <taxon>Opitutia</taxon>
        <taxon>Opitutales</taxon>
        <taxon>Opitutaceae</taxon>
        <taxon>Nibricoccus</taxon>
    </lineage>
</organism>
<protein>
    <recommendedName>
        <fullName evidence="8">TonB-dependent receptor</fullName>
    </recommendedName>
</protein>
<evidence type="ECO:0000256" key="1">
    <source>
        <dbReference type="ARBA" id="ARBA00004442"/>
    </source>
</evidence>
<evidence type="ECO:0000259" key="4">
    <source>
        <dbReference type="Pfam" id="PF07715"/>
    </source>
</evidence>
<sequence>MHTPRLHLSSPARSSVRRFDLLLWLLFALPVALFAQATGTITGQVFKPGTGEFVRSAEVRISGTNQVTDTDREGSYVFTGVPAGDVTVEVSFTGYETAKTTVTVVAGQTVTRDVSLYTAEQRTMGDAGEVIELEAFIISAEVEGQAKATQNQRRSMTIGDHVSSDEFGDVVEGNIGEFLKHLPGVDLEYVQFDARGPRMRGLDPQYVGVTMDGVKLASADAFNATVGTDNAGADGSRAFGFESISLSSVDSVEVYKNLSADLDADAPAGTINLRSKRAFDRSGRRISYTASLSANSEEFQFERTSGPGDYKHHKALPSVSLEYSDIFLNKRLGIILTYNRSSLYNEFQQYSMTTVNRTATVADPRVAVPQTITFTDGPKLTDRETFGFRVDYKLSPRLSFGVNTTFAKYHATWDNRQFRFVTSTNNNATSRATVVGSDPMVSFTSSAANSSLTLTGDGADKFTDTTSIMPSFDWKPTNTLTVEGRFGWSKSDNEYRAISEGKARSTVVDALSGIQYTANRTSIGSADWTFNQVAGADWGVVTNYKNPRITDEGRNDSNEVYSGGLDITWKRPIMGLPTFFKAGIKSREDYRKFADRRSWYTWRYDGPGGGATGNFPANTLTGDSIDMSALDIDFNSLSNLPPAFPGRSYAADLYRSNPELFTQTGATPANHYAAFIGNNRNVYERVDAAYVLANTRINRLQIQAGVRFEKTTDVIQQPTQRTRAEMVAGGYTLDATGRATTIPGLQYQFRSLPDLEKETSYDHVFLSSALKYTITDNLIAQVGMHQAINRPPLTVIAGVTTFNEQSLIISAPNPGLLPEESNNYSAKLAYYLPKSGTLSAGVFQIDIDNLRVDFDRPPGTWFDEFPEIDPVTYGAYTVRSTVNSENSRRFRGVELEYRQGLYFLPKPFLGSNVYANYTRAYADVRRGGMAPHQINAGATFRYKRLSLGGNAIWTSDTPWTNTANSVRFRDERIRTDVNASFVINKWATLVLAGRDVGNVGQSLIEKRAGRSDELVQKDLYGALWTFSVKGSF</sequence>
<dbReference type="Gene3D" id="2.170.130.10">
    <property type="entry name" value="TonB-dependent receptor, plug domain"/>
    <property type="match status" value="1"/>
</dbReference>
<gene>
    <name evidence="6" type="ORF">CMV30_16550</name>
</gene>
<dbReference type="Pfam" id="PF14905">
    <property type="entry name" value="OMP_b-brl_3"/>
    <property type="match status" value="1"/>
</dbReference>
<dbReference type="Gene3D" id="2.40.170.20">
    <property type="entry name" value="TonB-dependent receptor, beta-barrel domain"/>
    <property type="match status" value="1"/>
</dbReference>
<dbReference type="Gene3D" id="2.60.40.1120">
    <property type="entry name" value="Carboxypeptidase-like, regulatory domain"/>
    <property type="match status" value="1"/>
</dbReference>
<dbReference type="EMBL" id="CP023344">
    <property type="protein sequence ID" value="ATC65424.1"/>
    <property type="molecule type" value="Genomic_DNA"/>
</dbReference>
<dbReference type="InterPro" id="IPR037066">
    <property type="entry name" value="Plug_dom_sf"/>
</dbReference>
<dbReference type="GO" id="GO:0030246">
    <property type="term" value="F:carbohydrate binding"/>
    <property type="evidence" value="ECO:0007669"/>
    <property type="project" value="InterPro"/>
</dbReference>
<accession>A0A290QA80</accession>
<reference evidence="6 7" key="1">
    <citation type="submission" date="2017-09" db="EMBL/GenBank/DDBJ databases">
        <title>Complete genome sequence of Verrucomicrobial strain HZ-65, isolated from freshwater.</title>
        <authorList>
            <person name="Choi A."/>
        </authorList>
    </citation>
    <scope>NUCLEOTIDE SEQUENCE [LARGE SCALE GENOMIC DNA]</scope>
    <source>
        <strain evidence="6 7">HZ-65</strain>
    </source>
</reference>
<evidence type="ECO:0000256" key="3">
    <source>
        <dbReference type="ARBA" id="ARBA00023237"/>
    </source>
</evidence>
<feature type="domain" description="Outer membrane protein beta-barrel" evidence="5">
    <location>
        <begin position="679"/>
        <end position="848"/>
    </location>
</feature>
<evidence type="ECO:0000313" key="7">
    <source>
        <dbReference type="Proteomes" id="UP000217265"/>
    </source>
</evidence>
<evidence type="ECO:0000259" key="5">
    <source>
        <dbReference type="Pfam" id="PF14905"/>
    </source>
</evidence>
<proteinExistence type="predicted"/>
<dbReference type="GO" id="GO:0009279">
    <property type="term" value="C:cell outer membrane"/>
    <property type="evidence" value="ECO:0007669"/>
    <property type="project" value="UniProtKB-SubCell"/>
</dbReference>
<name>A0A290QA80_9BACT</name>
<keyword evidence="2" id="KW-0472">Membrane</keyword>
<dbReference type="InterPro" id="IPR036942">
    <property type="entry name" value="Beta-barrel_TonB_sf"/>
</dbReference>
<dbReference type="KEGG" id="vbh:CMV30_16550"/>
<dbReference type="InterPro" id="IPR013784">
    <property type="entry name" value="Carb-bd-like_fold"/>
</dbReference>
<feature type="domain" description="TonB-dependent receptor plug" evidence="4">
    <location>
        <begin position="161"/>
        <end position="270"/>
    </location>
</feature>
<dbReference type="Pfam" id="PF13620">
    <property type="entry name" value="CarboxypepD_reg"/>
    <property type="match status" value="1"/>
</dbReference>
<keyword evidence="3" id="KW-0998">Cell outer membrane</keyword>
<dbReference type="SUPFAM" id="SSF49452">
    <property type="entry name" value="Starch-binding domain-like"/>
    <property type="match status" value="1"/>
</dbReference>
<dbReference type="OrthoDB" id="5476657at2"/>
<keyword evidence="7" id="KW-1185">Reference proteome</keyword>
<dbReference type="RefSeq" id="WP_096057054.1">
    <property type="nucleotide sequence ID" value="NZ_CP023344.1"/>
</dbReference>
<dbReference type="Proteomes" id="UP000217265">
    <property type="component" value="Chromosome"/>
</dbReference>